<dbReference type="RefSeq" id="WP_121902107.1">
    <property type="nucleotide sequence ID" value="NZ_REFW01000003.1"/>
</dbReference>
<name>A0A3M0G376_9ACTN</name>
<proteinExistence type="predicted"/>
<organism evidence="1 2">
    <name type="scientific">Tessaracoccus antarcticus</name>
    <dbReference type="NCBI Taxonomy" id="2479848"/>
    <lineage>
        <taxon>Bacteria</taxon>
        <taxon>Bacillati</taxon>
        <taxon>Actinomycetota</taxon>
        <taxon>Actinomycetes</taxon>
        <taxon>Propionibacteriales</taxon>
        <taxon>Propionibacteriaceae</taxon>
        <taxon>Tessaracoccus</taxon>
    </lineage>
</organism>
<gene>
    <name evidence="1" type="ORF">EAX62_12905</name>
</gene>
<evidence type="ECO:0000313" key="1">
    <source>
        <dbReference type="EMBL" id="RMB58988.1"/>
    </source>
</evidence>
<evidence type="ECO:0000313" key="2">
    <source>
        <dbReference type="Proteomes" id="UP000275256"/>
    </source>
</evidence>
<dbReference type="EMBL" id="REFW01000003">
    <property type="protein sequence ID" value="RMB58988.1"/>
    <property type="molecule type" value="Genomic_DNA"/>
</dbReference>
<accession>A0A3M0G376</accession>
<sequence length="61" mass="6625">MIWVLVFGGVALLGLVTAVSYAVWLAHKTSDLYSEVRMLGVRAEEAGELLGRIQLPTGNHD</sequence>
<comment type="caution">
    <text evidence="1">The sequence shown here is derived from an EMBL/GenBank/DDBJ whole genome shotgun (WGS) entry which is preliminary data.</text>
</comment>
<reference evidence="1 2" key="1">
    <citation type="submission" date="2018-10" db="EMBL/GenBank/DDBJ databases">
        <title>Tessaracoccus antarcticuss sp. nov., isolated from sediment.</title>
        <authorList>
            <person name="Zhou L.Y."/>
            <person name="Du Z.J."/>
        </authorList>
    </citation>
    <scope>NUCLEOTIDE SEQUENCE [LARGE SCALE GENOMIC DNA]</scope>
    <source>
        <strain evidence="1 2">JDX10</strain>
    </source>
</reference>
<dbReference type="OrthoDB" id="3733388at2"/>
<dbReference type="Proteomes" id="UP000275256">
    <property type="component" value="Unassembled WGS sequence"/>
</dbReference>
<protein>
    <submittedName>
        <fullName evidence="1">Uncharacterized protein</fullName>
    </submittedName>
</protein>
<keyword evidence="2" id="KW-1185">Reference proteome</keyword>
<dbReference type="AlphaFoldDB" id="A0A3M0G376"/>